<dbReference type="EMBL" id="CP032382">
    <property type="protein sequence ID" value="AYB33053.1"/>
    <property type="molecule type" value="Genomic_DNA"/>
</dbReference>
<feature type="transmembrane region" description="Helical" evidence="6">
    <location>
        <begin position="688"/>
        <end position="713"/>
    </location>
</feature>
<reference evidence="9" key="1">
    <citation type="submission" date="2018-09" db="EMBL/GenBank/DDBJ databases">
        <title>Chryseolinea sp. KIS68-18 isolated from soil.</title>
        <authorList>
            <person name="Weon H.-Y."/>
            <person name="Kwon S.-W."/>
            <person name="Lee S.A."/>
        </authorList>
    </citation>
    <scope>NUCLEOTIDE SEQUENCE [LARGE SCALE GENOMIC DNA]</scope>
    <source>
        <strain evidence="9">KIS68-18</strain>
    </source>
</reference>
<keyword evidence="4 6" id="KW-1133">Transmembrane helix</keyword>
<feature type="transmembrane region" description="Helical" evidence="6">
    <location>
        <begin position="353"/>
        <end position="373"/>
    </location>
</feature>
<feature type="transmembrane region" description="Helical" evidence="6">
    <location>
        <begin position="297"/>
        <end position="316"/>
    </location>
</feature>
<evidence type="ECO:0000256" key="2">
    <source>
        <dbReference type="ARBA" id="ARBA00022475"/>
    </source>
</evidence>
<keyword evidence="2" id="KW-1003">Cell membrane</keyword>
<dbReference type="GO" id="GO:0005886">
    <property type="term" value="C:plasma membrane"/>
    <property type="evidence" value="ECO:0007669"/>
    <property type="project" value="UniProtKB-SubCell"/>
</dbReference>
<dbReference type="KEGG" id="chk:D4L85_21820"/>
<keyword evidence="3 6" id="KW-0812">Transmembrane</keyword>
<evidence type="ECO:0000256" key="1">
    <source>
        <dbReference type="ARBA" id="ARBA00004651"/>
    </source>
</evidence>
<dbReference type="GO" id="GO:0022857">
    <property type="term" value="F:transmembrane transporter activity"/>
    <property type="evidence" value="ECO:0007669"/>
    <property type="project" value="TreeGrafter"/>
</dbReference>
<comment type="subcellular location">
    <subcellularLocation>
        <location evidence="1">Cell membrane</location>
        <topology evidence="1">Multi-pass membrane protein</topology>
    </subcellularLocation>
</comment>
<evidence type="ECO:0000256" key="4">
    <source>
        <dbReference type="ARBA" id="ARBA00022989"/>
    </source>
</evidence>
<dbReference type="InterPro" id="IPR025857">
    <property type="entry name" value="MacB_PCD"/>
</dbReference>
<dbReference type="PANTHER" id="PTHR30572:SF18">
    <property type="entry name" value="ABC-TYPE MACROLIDE FAMILY EXPORT SYSTEM PERMEASE COMPONENT 2"/>
    <property type="match status" value="1"/>
</dbReference>
<evidence type="ECO:0000259" key="7">
    <source>
        <dbReference type="PROSITE" id="PS50112"/>
    </source>
</evidence>
<accession>A0A385SMQ4</accession>
<feature type="transmembrane region" description="Helical" evidence="6">
    <location>
        <begin position="21"/>
        <end position="41"/>
    </location>
</feature>
<dbReference type="PROSITE" id="PS50112">
    <property type="entry name" value="PAS"/>
    <property type="match status" value="1"/>
</dbReference>
<dbReference type="Pfam" id="PF02687">
    <property type="entry name" value="FtsX"/>
    <property type="match status" value="2"/>
</dbReference>
<dbReference type="InterPro" id="IPR050250">
    <property type="entry name" value="Macrolide_Exporter_MacB"/>
</dbReference>
<dbReference type="PANTHER" id="PTHR30572">
    <property type="entry name" value="MEMBRANE COMPONENT OF TRANSPORTER-RELATED"/>
    <property type="match status" value="1"/>
</dbReference>
<evidence type="ECO:0000256" key="5">
    <source>
        <dbReference type="ARBA" id="ARBA00023136"/>
    </source>
</evidence>
<dbReference type="RefSeq" id="WP_119756296.1">
    <property type="nucleotide sequence ID" value="NZ_CP032382.1"/>
</dbReference>
<dbReference type="OrthoDB" id="5933722at2"/>
<name>A0A385SMQ4_9BACT</name>
<evidence type="ECO:0000256" key="6">
    <source>
        <dbReference type="SAM" id="Phobius"/>
    </source>
</evidence>
<keyword evidence="5 6" id="KW-0472">Membrane</keyword>
<dbReference type="InterPro" id="IPR000014">
    <property type="entry name" value="PAS"/>
</dbReference>
<feature type="transmembrane region" description="Helical" evidence="6">
    <location>
        <begin position="438"/>
        <end position="459"/>
    </location>
</feature>
<dbReference type="AlphaFoldDB" id="A0A385SMQ4"/>
<feature type="transmembrane region" description="Helical" evidence="6">
    <location>
        <begin position="774"/>
        <end position="792"/>
    </location>
</feature>
<feature type="transmembrane region" description="Helical" evidence="6">
    <location>
        <begin position="740"/>
        <end position="759"/>
    </location>
</feature>
<sequence length="811" mass="90518">MLLHYLKIAVRIFTRNKLVSMINVFGLSVALTGCLLIGIFIHDELRYDRFHEHADRIYRVTRNFINPDGSVQMHLGHLAPPFGPLLKNDFPDIVESTRIAGGFEALVSPLEKGKPDSYREIENAFFVEPSAFKVFSIKILSGTRQTPLDKPFTLMISDEIAQKYFGTTDVVGREVKFFEKVAEITGTFKAFPPQSHWHPNALVSFKTLDDDAFYGAEKMKNEWENNSFQTYVLVTDDFDPEKTAQQFPAFIDRHMPVRDQAQKPSASTSLFLQPLTSIHLYSHLDSEVETNGDINHVYAMGAIGVFLIVIACFNFINLSTARATERGKEVGLRKVSGAGRRQLIFQYIGESTLTALLAMIIALAALPACLVWLNAFTNKSIVLIDYTNPVHIAVLIGFVLIIGTLAGLYPAFVISSFKPAQILKGQSGSTLKGGGIRRVLVVTQFSLSSIMIIATLIVYQQLDFLNTKELGYKKEQVIAFSFPSEADDRYDAFYNTITQHPAIAEATRSSRIPTVRLLETNYVTRPDLSAEKVIMKNVGVDRHFFGTYNIPIVSGKNFQKETRAGQSFEEGVASGFILNESACKLLGWRPDEAVGKEIVNGGINGTVTGVVKDFHFESLHEPITPIVFITYVKPRLVSVLVSASAMKEGIDHIAKAWKQLGRPDLFKYEFVDDRYSNLYDSEAHQQELFIAFATVAIFIASLGLFGLATFNAVQRSKEVSIRKTLGASVQSILQLLSKEIIILILIANVLAWPVAWYFMQEWLNKFAYHIDMSMLTYVGAGAFTLLVTLITISTQTLRAALTNPATMLRNE</sequence>
<evidence type="ECO:0000256" key="3">
    <source>
        <dbReference type="ARBA" id="ARBA00022692"/>
    </source>
</evidence>
<dbReference type="Pfam" id="PF12704">
    <property type="entry name" value="MacB_PCD"/>
    <property type="match status" value="1"/>
</dbReference>
<evidence type="ECO:0000313" key="8">
    <source>
        <dbReference type="EMBL" id="AYB33053.1"/>
    </source>
</evidence>
<keyword evidence="9" id="KW-1185">Reference proteome</keyword>
<feature type="domain" description="PAS" evidence="7">
    <location>
        <begin position="579"/>
        <end position="599"/>
    </location>
</feature>
<organism evidence="8 9">
    <name type="scientific">Chryseolinea soli</name>
    <dbReference type="NCBI Taxonomy" id="2321403"/>
    <lineage>
        <taxon>Bacteria</taxon>
        <taxon>Pseudomonadati</taxon>
        <taxon>Bacteroidota</taxon>
        <taxon>Cytophagia</taxon>
        <taxon>Cytophagales</taxon>
        <taxon>Fulvivirgaceae</taxon>
        <taxon>Chryseolinea</taxon>
    </lineage>
</organism>
<dbReference type="PROSITE" id="PS51257">
    <property type="entry name" value="PROKAR_LIPOPROTEIN"/>
    <property type="match status" value="1"/>
</dbReference>
<feature type="transmembrane region" description="Helical" evidence="6">
    <location>
        <begin position="393"/>
        <end position="417"/>
    </location>
</feature>
<dbReference type="Proteomes" id="UP000266183">
    <property type="component" value="Chromosome"/>
</dbReference>
<proteinExistence type="predicted"/>
<protein>
    <submittedName>
        <fullName evidence="8">ABC transporter permease</fullName>
    </submittedName>
</protein>
<dbReference type="InterPro" id="IPR003838">
    <property type="entry name" value="ABC3_permease_C"/>
</dbReference>
<gene>
    <name evidence="8" type="ORF">D4L85_21820</name>
</gene>
<evidence type="ECO:0000313" key="9">
    <source>
        <dbReference type="Proteomes" id="UP000266183"/>
    </source>
</evidence>